<proteinExistence type="predicted"/>
<feature type="region of interest" description="Disordered" evidence="1">
    <location>
        <begin position="148"/>
        <end position="208"/>
    </location>
</feature>
<dbReference type="EMBL" id="NHYE01005144">
    <property type="protein sequence ID" value="PPQ76588.1"/>
    <property type="molecule type" value="Genomic_DNA"/>
</dbReference>
<dbReference type="Pfam" id="PF20231">
    <property type="entry name" value="DUF6589"/>
    <property type="match status" value="1"/>
</dbReference>
<comment type="caution">
    <text evidence="3">The sequence shown here is derived from an EMBL/GenBank/DDBJ whole genome shotgun (WGS) entry which is preliminary data.</text>
</comment>
<evidence type="ECO:0000313" key="4">
    <source>
        <dbReference type="Proteomes" id="UP000284706"/>
    </source>
</evidence>
<feature type="region of interest" description="Disordered" evidence="1">
    <location>
        <begin position="835"/>
        <end position="862"/>
    </location>
</feature>
<dbReference type="AlphaFoldDB" id="A0A409WDK2"/>
<feature type="region of interest" description="Disordered" evidence="1">
    <location>
        <begin position="122"/>
        <end position="141"/>
    </location>
</feature>
<dbReference type="InParanoid" id="A0A409WDK2"/>
<reference evidence="3 4" key="1">
    <citation type="journal article" date="2018" name="Evol. Lett.">
        <title>Horizontal gene cluster transfer increased hallucinogenic mushroom diversity.</title>
        <authorList>
            <person name="Reynolds H.T."/>
            <person name="Vijayakumar V."/>
            <person name="Gluck-Thaler E."/>
            <person name="Korotkin H.B."/>
            <person name="Matheny P.B."/>
            <person name="Slot J.C."/>
        </authorList>
    </citation>
    <scope>NUCLEOTIDE SEQUENCE [LARGE SCALE GENOMIC DNA]</scope>
    <source>
        <strain evidence="3 4">SRW20</strain>
    </source>
</reference>
<sequence length="862" mass="97952">MSSNSTVHTAQAILQQIRDKGVTFGSIFETLDVAATAQDSEAQALYDTLMKDALPWAFKVVQRELCTEILHLSQQCHGFHFNNVKATANFLDGSFMREAAMRMNKEAPLLWKLIKGLLDSNPKSRRVGTEDGEESIAEQEALGRIGDLEEGDLGDIGGEDGQMDIDSAEESEEENDKMQVDEVPDVDENGISSKESDGKNKKKLKRQQRAMRRRASLHVIKSVVCISIFLQSSNERCNYLQSVLGLFYHSAAVPEKVIEVLAHAGLSISLSSIHRSVKSLSAEATKRIRNSVQTLTTAFAYDNFDIHFKTSQPTVEHSTSFISATSATAIPLFNVVDPSALRCSRELWEKDPLNPAPLLTPVQVDLNDMLRFHKESEAAKPPDEPTKLNPFLERYAWHIRDILLQHGPRDLKKRFATKLGEPDPINQIPVHKTEQIPCRAMNIKESTPDGNVEVMECLLNQGGIGDPHDDSFDSQGDVDMSESVLLVHGDLLTKERLDSVRTSRAIEETPKRRFQFAIFVPGLFHFKMACVDALWRTWIQPTAARTDPNSLYQHVGILRPKETGKVGTNPGFRRMHDIIHHDLWASMLDCWKLEAASRNPKWTTLDEFMKSEPSWQLIEDMSRNIVKKYVGTTPDVSKERRKPSDERDDIFANQILRNYNELLYIETSHAMNAGDIGRVEETFLQWIYIFRATGKHKYAAQMLRFMINLRDVYPPELSRIIRWNWLCNPTGKLKAFRGVDWLNQVIYGGSGSNRTMEHIIEESILIELFRECHVTVEKGFHLVNCTITHHPPNMERTLRRLARQFEEVSPHEFKPGRRADYQVPDKIAQGMHEIQTAKRIDPTTDDNVDGSAEVEAEDLFDD</sequence>
<dbReference type="STRING" id="231916.A0A409WDK2"/>
<dbReference type="InterPro" id="IPR046496">
    <property type="entry name" value="DUF6589"/>
</dbReference>
<accession>A0A409WDK2</accession>
<evidence type="ECO:0000259" key="2">
    <source>
        <dbReference type="Pfam" id="PF20231"/>
    </source>
</evidence>
<organism evidence="3 4">
    <name type="scientific">Gymnopilus dilepis</name>
    <dbReference type="NCBI Taxonomy" id="231916"/>
    <lineage>
        <taxon>Eukaryota</taxon>
        <taxon>Fungi</taxon>
        <taxon>Dikarya</taxon>
        <taxon>Basidiomycota</taxon>
        <taxon>Agaricomycotina</taxon>
        <taxon>Agaricomycetes</taxon>
        <taxon>Agaricomycetidae</taxon>
        <taxon>Agaricales</taxon>
        <taxon>Agaricineae</taxon>
        <taxon>Hymenogastraceae</taxon>
        <taxon>Gymnopilus</taxon>
    </lineage>
</organism>
<keyword evidence="4" id="KW-1185">Reference proteome</keyword>
<evidence type="ECO:0000256" key="1">
    <source>
        <dbReference type="SAM" id="MobiDB-lite"/>
    </source>
</evidence>
<feature type="domain" description="DUF6589" evidence="2">
    <location>
        <begin position="390"/>
        <end position="787"/>
    </location>
</feature>
<gene>
    <name evidence="3" type="ORF">CVT26_012793</name>
</gene>
<dbReference type="Proteomes" id="UP000284706">
    <property type="component" value="Unassembled WGS sequence"/>
</dbReference>
<evidence type="ECO:0000313" key="3">
    <source>
        <dbReference type="EMBL" id="PPQ76588.1"/>
    </source>
</evidence>
<name>A0A409WDK2_9AGAR</name>
<dbReference type="OrthoDB" id="4743193at2759"/>
<feature type="compositionally biased region" description="Acidic residues" evidence="1">
    <location>
        <begin position="148"/>
        <end position="175"/>
    </location>
</feature>
<protein>
    <recommendedName>
        <fullName evidence="2">DUF6589 domain-containing protein</fullName>
    </recommendedName>
</protein>
<feature type="compositionally biased region" description="Acidic residues" evidence="1">
    <location>
        <begin position="843"/>
        <end position="862"/>
    </location>
</feature>